<dbReference type="KEGG" id="tlt:OCC_05521"/>
<dbReference type="HOGENOM" id="CLU_2968637_0_0_2"/>
<accession>H3ZMQ8</accession>
<dbReference type="InterPro" id="IPR002701">
    <property type="entry name" value="CM_II_prokaryot"/>
</dbReference>
<organism evidence="2 3">
    <name type="scientific">Thermococcus litoralis (strain ATCC 51850 / DSM 5473 / JCM 8560 / NS-C)</name>
    <dbReference type="NCBI Taxonomy" id="523849"/>
    <lineage>
        <taxon>Archaea</taxon>
        <taxon>Methanobacteriati</taxon>
        <taxon>Methanobacteriota</taxon>
        <taxon>Thermococci</taxon>
        <taxon>Thermococcales</taxon>
        <taxon>Thermococcaceae</taxon>
        <taxon>Thermococcus</taxon>
    </lineage>
</organism>
<gene>
    <name evidence="2" type="ORF">OCC_05521</name>
</gene>
<dbReference type="SUPFAM" id="SSF48600">
    <property type="entry name" value="Chorismate mutase II"/>
    <property type="match status" value="1"/>
</dbReference>
<dbReference type="AlphaFoldDB" id="H3ZMQ8"/>
<dbReference type="SMART" id="SM00830">
    <property type="entry name" value="CM_2"/>
    <property type="match status" value="1"/>
</dbReference>
<proteinExistence type="predicted"/>
<evidence type="ECO:0000313" key="2">
    <source>
        <dbReference type="EMBL" id="EHR78705.1"/>
    </source>
</evidence>
<dbReference type="PaxDb" id="523849-OCC_05521"/>
<evidence type="ECO:0000313" key="3">
    <source>
        <dbReference type="Proteomes" id="UP000015502"/>
    </source>
</evidence>
<dbReference type="InterPro" id="IPR036979">
    <property type="entry name" value="CM_dom_sf"/>
</dbReference>
<dbReference type="Gene3D" id="1.20.59.10">
    <property type="entry name" value="Chorismate mutase"/>
    <property type="match status" value="1"/>
</dbReference>
<dbReference type="Proteomes" id="UP000015502">
    <property type="component" value="Chromosome"/>
</dbReference>
<feature type="domain" description="Chorismate mutase" evidence="1">
    <location>
        <begin position="1"/>
        <end position="53"/>
    </location>
</feature>
<keyword evidence="3" id="KW-1185">Reference proteome</keyword>
<reference evidence="2 3" key="1">
    <citation type="journal article" date="2012" name="J. Bacteriol.">
        <title>Genome sequence of the model hyperthermophilic archaeon Thermococcus litoralis NS-C.</title>
        <authorList>
            <person name="Gardner A.F."/>
            <person name="Kumar S."/>
            <person name="Perler F.B."/>
        </authorList>
    </citation>
    <scope>NUCLEOTIDE SEQUENCE [LARGE SCALE GENOMIC DNA]</scope>
    <source>
        <strain evidence="3">ATCC 51850 / DSM 5473 / JCM 8560 / NS-C</strain>
    </source>
</reference>
<dbReference type="InterPro" id="IPR036263">
    <property type="entry name" value="Chorismate_II_sf"/>
</dbReference>
<dbReference type="GO" id="GO:0046417">
    <property type="term" value="P:chorismate metabolic process"/>
    <property type="evidence" value="ECO:0007669"/>
    <property type="project" value="InterPro"/>
</dbReference>
<protein>
    <recommendedName>
        <fullName evidence="1">Chorismate mutase domain-containing protein</fullName>
    </recommendedName>
</protein>
<evidence type="ECO:0000259" key="1">
    <source>
        <dbReference type="PROSITE" id="PS51168"/>
    </source>
</evidence>
<dbReference type="Pfam" id="PF01817">
    <property type="entry name" value="CM_2"/>
    <property type="match status" value="1"/>
</dbReference>
<dbReference type="STRING" id="523849.OCC_05521"/>
<dbReference type="GO" id="GO:0004106">
    <property type="term" value="F:chorismate mutase activity"/>
    <property type="evidence" value="ECO:0007669"/>
    <property type="project" value="InterPro"/>
</dbReference>
<dbReference type="EMBL" id="CP006670">
    <property type="protein sequence ID" value="EHR78705.1"/>
    <property type="molecule type" value="Genomic_DNA"/>
</dbReference>
<dbReference type="PROSITE" id="PS51168">
    <property type="entry name" value="CHORISMATE_MUT_2"/>
    <property type="match status" value="1"/>
</dbReference>
<sequence>MEVARAIGEAKLKLGLPVYDPDREREVLSRAGEFRRVFEAILEVSKDVQRVRVLQQDK</sequence>
<name>H3ZMQ8_THELN</name>